<feature type="transmembrane region" description="Helical" evidence="1">
    <location>
        <begin position="425"/>
        <end position="447"/>
    </location>
</feature>
<feature type="transmembrane region" description="Helical" evidence="1">
    <location>
        <begin position="345"/>
        <end position="365"/>
    </location>
</feature>
<dbReference type="AlphaFoldDB" id="A0A5N6KLD8"/>
<dbReference type="InterPro" id="IPR002656">
    <property type="entry name" value="Acyl_transf_3_dom"/>
</dbReference>
<keyword evidence="1" id="KW-1133">Transmembrane helix</keyword>
<dbReference type="Proteomes" id="UP000326757">
    <property type="component" value="Unassembled WGS sequence"/>
</dbReference>
<evidence type="ECO:0000313" key="4">
    <source>
        <dbReference type="Proteomes" id="UP000326757"/>
    </source>
</evidence>
<feature type="transmembrane region" description="Helical" evidence="1">
    <location>
        <begin position="97"/>
        <end position="123"/>
    </location>
</feature>
<reference evidence="3 4" key="1">
    <citation type="submission" date="2019-06" db="EMBL/GenBank/DDBJ databases">
        <title>Genome Sequence of the Brown Rot Fungal Pathogen Monilinia laxa.</title>
        <authorList>
            <person name="De Miccolis Angelini R.M."/>
            <person name="Landi L."/>
            <person name="Abate D."/>
            <person name="Pollastro S."/>
            <person name="Romanazzi G."/>
            <person name="Faretra F."/>
        </authorList>
    </citation>
    <scope>NUCLEOTIDE SEQUENCE [LARGE SCALE GENOMIC DNA]</scope>
    <source>
        <strain evidence="3 4">Mlax316</strain>
    </source>
</reference>
<feature type="transmembrane region" description="Helical" evidence="1">
    <location>
        <begin position="144"/>
        <end position="166"/>
    </location>
</feature>
<dbReference type="PANTHER" id="PTHR23028:SF134">
    <property type="entry name" value="PUTATIVE (AFU_ORTHOLOGUE AFUA_4G08520)-RELATED"/>
    <property type="match status" value="1"/>
</dbReference>
<dbReference type="PANTHER" id="PTHR23028">
    <property type="entry name" value="ACETYLTRANSFERASE"/>
    <property type="match status" value="1"/>
</dbReference>
<dbReference type="GO" id="GO:0016747">
    <property type="term" value="F:acyltransferase activity, transferring groups other than amino-acyl groups"/>
    <property type="evidence" value="ECO:0007669"/>
    <property type="project" value="InterPro"/>
</dbReference>
<feature type="transmembrane region" description="Helical" evidence="1">
    <location>
        <begin position="301"/>
        <end position="318"/>
    </location>
</feature>
<accession>A0A5N6KLD8</accession>
<keyword evidence="1" id="KW-0472">Membrane</keyword>
<keyword evidence="4" id="KW-1185">Reference proteome</keyword>
<evidence type="ECO:0000256" key="1">
    <source>
        <dbReference type="SAM" id="Phobius"/>
    </source>
</evidence>
<protein>
    <recommendedName>
        <fullName evidence="2">Acyltransferase 3 domain-containing protein</fullName>
    </recommendedName>
</protein>
<feature type="transmembrane region" description="Helical" evidence="1">
    <location>
        <begin position="245"/>
        <end position="270"/>
    </location>
</feature>
<comment type="caution">
    <text evidence="3">The sequence shown here is derived from an EMBL/GenBank/DDBJ whole genome shotgun (WGS) entry which is preliminary data.</text>
</comment>
<name>A0A5N6KLD8_MONLA</name>
<dbReference type="EMBL" id="VIGI01000001">
    <property type="protein sequence ID" value="KAB8304614.1"/>
    <property type="molecule type" value="Genomic_DNA"/>
</dbReference>
<organism evidence="3 4">
    <name type="scientific">Monilinia laxa</name>
    <name type="common">Brown rot fungus</name>
    <name type="synonym">Sclerotinia laxa</name>
    <dbReference type="NCBI Taxonomy" id="61186"/>
    <lineage>
        <taxon>Eukaryota</taxon>
        <taxon>Fungi</taxon>
        <taxon>Dikarya</taxon>
        <taxon>Ascomycota</taxon>
        <taxon>Pezizomycotina</taxon>
        <taxon>Leotiomycetes</taxon>
        <taxon>Helotiales</taxon>
        <taxon>Sclerotiniaceae</taxon>
        <taxon>Monilinia</taxon>
    </lineage>
</organism>
<sequence length="490" mass="55984">MSLSGDSTYTPVFIMSLCYSSQPSTIPTSYTESPLTMKPNIFVKGRQTWLDGLRGIAAAIVAWFHFTSGEMEIPFRSFWDEPAEQNRRLIQLAPFRIAFAGQAMVSLFFVVSGYSISLAIIRYRDIDENLVFYRKLTSSVFRRGFRLYLPLLTLYLISHVAFYIGLYDWEFGESEGCPAAKPWSNPFPHLDCLAMSFMTNLNLAGPYSTSGLNMHLWTVQSEFQGSLALYLTILGLASTKPRVRLGVVCFLSLIFLWFGQASFICFFAGLSLAEFDTIRKDLPNVSFNIASGTGRSVMRLIFRKIVTLALFAFGIYLLCLPSDERFPADFSFQTWMKLPFWVDEHIRIICWYAIGAVLVVATLRNHPTLRIPLESRLAQYLGKISFSLYLIHLTIFRTLRDHILDGFCEIFWKKDFDDTRKDDDAFTVIFLAWSCAIIVILPLLIILSHYMTIFVDQRAIAIAHQLEKLAAHDPVDRAVPEQRLGYEVDF</sequence>
<feature type="domain" description="Acyltransferase 3" evidence="2">
    <location>
        <begin position="48"/>
        <end position="446"/>
    </location>
</feature>
<proteinExistence type="predicted"/>
<gene>
    <name evidence="3" type="ORF">EYC80_003989</name>
</gene>
<keyword evidence="1" id="KW-0812">Transmembrane</keyword>
<dbReference type="OrthoDB" id="5819582at2759"/>
<feature type="transmembrane region" description="Helical" evidence="1">
    <location>
        <begin position="377"/>
        <end position="396"/>
    </location>
</feature>
<dbReference type="InterPro" id="IPR050879">
    <property type="entry name" value="Acyltransferase_3"/>
</dbReference>
<dbReference type="Pfam" id="PF01757">
    <property type="entry name" value="Acyl_transf_3"/>
    <property type="match status" value="1"/>
</dbReference>
<evidence type="ECO:0000313" key="3">
    <source>
        <dbReference type="EMBL" id="KAB8304614.1"/>
    </source>
</evidence>
<evidence type="ECO:0000259" key="2">
    <source>
        <dbReference type="Pfam" id="PF01757"/>
    </source>
</evidence>